<dbReference type="Pfam" id="PF01315">
    <property type="entry name" value="Ald_Xan_dh_C"/>
    <property type="match status" value="1"/>
</dbReference>
<organism evidence="4 5">
    <name type="scientific">Sphaerisporangium rufum</name>
    <dbReference type="NCBI Taxonomy" id="1381558"/>
    <lineage>
        <taxon>Bacteria</taxon>
        <taxon>Bacillati</taxon>
        <taxon>Actinomycetota</taxon>
        <taxon>Actinomycetes</taxon>
        <taxon>Streptosporangiales</taxon>
        <taxon>Streptosporangiaceae</taxon>
        <taxon>Sphaerisporangium</taxon>
    </lineage>
</organism>
<sequence>MTTTAAPAVGSALPRVDGLDKVTGRARYAFEHTPRDALYAAPVQATIARGEVDRVDATEALRRPGVVAVVWHANAPRLAPADDAELAVLQSPRVAYRGQYVAVVLAETPHEAREAARLLHVEYTAEPHDVELRADHPKMYRPAQVNAGYATDEEHGDPDAALAAAPVVVDATYTTPAEHNNPMEPHATVAEWHSGGLVLHDSTQGASALRRTLAALFGMPPEQVRVIARHVGGGFGSKGRAHPHVVLAALAAKQVGRPVKLAVTRQQMFAVTGYRTPTVQRVRLGAEPDGRLAAIVHEAFEQSSTIAEFAEQTTVPTRMMYAAPHRRTCHRLVRLDVPTPSWMRAPGETPGMFALESAMDELAAACGVDPVELRVRNEPATDPATGLPFSSRNLVACLREGARRFGWAGRDPRPGVRREGRLLVGTGVAASTYPAYRAPSAASVTAGPDGDFVVRIAATDIGTGARTALTQIAADALGTAPGRVRLEIGDSDLPRATVAGGSMGTASWGTAVVRACHALVAELDRHAGRVPAGGLTAEADTGEEIRGQEKLARHAFGAQFAEVAVDADTGETRVRRLLGVFAAGRIINPVTARSQFLGGMTMGLSMALLEESVMDREFGDYLNHDLAQYHLAAHADVPDVQACWVAEDDPHLNPMGSKGIGEIGIVGTAAAIANAVHHATGVRVRDLPIRLERLLEHLP</sequence>
<dbReference type="InterPro" id="IPR000674">
    <property type="entry name" value="Ald_Oxase/Xan_DH_a/b"/>
</dbReference>
<gene>
    <name evidence="4" type="ORF">Sru01_37920</name>
</gene>
<dbReference type="InterPro" id="IPR036856">
    <property type="entry name" value="Ald_Oxase/Xan_DH_a/b_sf"/>
</dbReference>
<dbReference type="Pfam" id="PF02738">
    <property type="entry name" value="MoCoBD_1"/>
    <property type="match status" value="1"/>
</dbReference>
<evidence type="ECO:0000256" key="2">
    <source>
        <dbReference type="ARBA" id="ARBA00023002"/>
    </source>
</evidence>
<dbReference type="InterPro" id="IPR016208">
    <property type="entry name" value="Ald_Oxase/xanthine_DH-like"/>
</dbReference>
<keyword evidence="2" id="KW-0560">Oxidoreductase</keyword>
<dbReference type="PANTHER" id="PTHR11908:SF132">
    <property type="entry name" value="ALDEHYDE OXIDASE 1-RELATED"/>
    <property type="match status" value="1"/>
</dbReference>
<dbReference type="AlphaFoldDB" id="A0A919V5Y6"/>
<dbReference type="RefSeq" id="WP_203988126.1">
    <property type="nucleotide sequence ID" value="NZ_BOOU01000053.1"/>
</dbReference>
<dbReference type="Gene3D" id="3.30.365.10">
    <property type="entry name" value="Aldehyde oxidase/xanthine dehydrogenase, molybdopterin binding domain"/>
    <property type="match status" value="4"/>
</dbReference>
<dbReference type="Proteomes" id="UP000655287">
    <property type="component" value="Unassembled WGS sequence"/>
</dbReference>
<dbReference type="SUPFAM" id="SSF56003">
    <property type="entry name" value="Molybdenum cofactor-binding domain"/>
    <property type="match status" value="1"/>
</dbReference>
<dbReference type="GO" id="GO:0016491">
    <property type="term" value="F:oxidoreductase activity"/>
    <property type="evidence" value="ECO:0007669"/>
    <property type="project" value="UniProtKB-KW"/>
</dbReference>
<feature type="domain" description="Aldehyde oxidase/xanthine dehydrogenase a/b hammerhead" evidence="3">
    <location>
        <begin position="23"/>
        <end position="127"/>
    </location>
</feature>
<dbReference type="EMBL" id="BOOU01000053">
    <property type="protein sequence ID" value="GII78810.1"/>
    <property type="molecule type" value="Genomic_DNA"/>
</dbReference>
<proteinExistence type="predicted"/>
<dbReference type="SUPFAM" id="SSF54665">
    <property type="entry name" value="CO dehydrogenase molybdoprotein N-domain-like"/>
    <property type="match status" value="1"/>
</dbReference>
<reference evidence="4" key="1">
    <citation type="submission" date="2021-01" db="EMBL/GenBank/DDBJ databases">
        <title>Whole genome shotgun sequence of Sphaerisporangium rufum NBRC 109079.</title>
        <authorList>
            <person name="Komaki H."/>
            <person name="Tamura T."/>
        </authorList>
    </citation>
    <scope>NUCLEOTIDE SEQUENCE</scope>
    <source>
        <strain evidence="4">NBRC 109079</strain>
    </source>
</reference>
<keyword evidence="5" id="KW-1185">Reference proteome</keyword>
<protein>
    <submittedName>
        <fullName evidence="4">Xanthine dehydrogenase</fullName>
    </submittedName>
</protein>
<dbReference type="InterPro" id="IPR008274">
    <property type="entry name" value="AldOxase/xan_DH_MoCoBD1"/>
</dbReference>
<evidence type="ECO:0000313" key="4">
    <source>
        <dbReference type="EMBL" id="GII78810.1"/>
    </source>
</evidence>
<dbReference type="SMART" id="SM01008">
    <property type="entry name" value="Ald_Xan_dh_C"/>
    <property type="match status" value="1"/>
</dbReference>
<dbReference type="Pfam" id="PF20256">
    <property type="entry name" value="MoCoBD_2"/>
    <property type="match status" value="1"/>
</dbReference>
<dbReference type="InterPro" id="IPR037165">
    <property type="entry name" value="AldOxase/xan_DH_Mopterin-bd_sf"/>
</dbReference>
<name>A0A919V5Y6_9ACTN</name>
<comment type="caution">
    <text evidence="4">The sequence shown here is derived from an EMBL/GenBank/DDBJ whole genome shotgun (WGS) entry which is preliminary data.</text>
</comment>
<evidence type="ECO:0000259" key="3">
    <source>
        <dbReference type="SMART" id="SM01008"/>
    </source>
</evidence>
<dbReference type="InterPro" id="IPR046867">
    <property type="entry name" value="AldOxase/xan_DH_MoCoBD2"/>
</dbReference>
<accession>A0A919V5Y6</accession>
<dbReference type="Gene3D" id="3.90.1170.50">
    <property type="entry name" value="Aldehyde oxidase/xanthine dehydrogenase, a/b hammerhead"/>
    <property type="match status" value="1"/>
</dbReference>
<evidence type="ECO:0000256" key="1">
    <source>
        <dbReference type="ARBA" id="ARBA00022505"/>
    </source>
</evidence>
<evidence type="ECO:0000313" key="5">
    <source>
        <dbReference type="Proteomes" id="UP000655287"/>
    </source>
</evidence>
<dbReference type="GO" id="GO:0005506">
    <property type="term" value="F:iron ion binding"/>
    <property type="evidence" value="ECO:0007669"/>
    <property type="project" value="InterPro"/>
</dbReference>
<keyword evidence="1" id="KW-0500">Molybdenum</keyword>
<dbReference type="PANTHER" id="PTHR11908">
    <property type="entry name" value="XANTHINE DEHYDROGENASE"/>
    <property type="match status" value="1"/>
</dbReference>